<dbReference type="KEGG" id="meso:BSQ44_08835"/>
<feature type="transmembrane region" description="Helical" evidence="8">
    <location>
        <begin position="126"/>
        <end position="144"/>
    </location>
</feature>
<evidence type="ECO:0008006" key="11">
    <source>
        <dbReference type="Google" id="ProtNLM"/>
    </source>
</evidence>
<keyword evidence="10" id="KW-1185">Reference proteome</keyword>
<evidence type="ECO:0000256" key="3">
    <source>
        <dbReference type="ARBA" id="ARBA00022676"/>
    </source>
</evidence>
<dbReference type="Proteomes" id="UP000182840">
    <property type="component" value="Chromosome"/>
</dbReference>
<feature type="transmembrane region" description="Helical" evidence="8">
    <location>
        <begin position="104"/>
        <end position="121"/>
    </location>
</feature>
<dbReference type="PANTHER" id="PTHR33908">
    <property type="entry name" value="MANNOSYLTRANSFERASE YKCB-RELATED"/>
    <property type="match status" value="1"/>
</dbReference>
<dbReference type="GO" id="GO:0009103">
    <property type="term" value="P:lipopolysaccharide biosynthetic process"/>
    <property type="evidence" value="ECO:0007669"/>
    <property type="project" value="UniProtKB-ARBA"/>
</dbReference>
<accession>A0A1L3SQ96</accession>
<keyword evidence="5 8" id="KW-0812">Transmembrane</keyword>
<dbReference type="OrthoDB" id="7256586at2"/>
<comment type="subcellular location">
    <subcellularLocation>
        <location evidence="1">Cell membrane</location>
        <topology evidence="1">Multi-pass membrane protein</topology>
    </subcellularLocation>
</comment>
<sequence>MRNAFAVLAFVAICIVSLILANRGVTEDKIGTDGLQNYRAAYHLISKGVFAIDAQGSIPSMTREPLPGFLLAGYLLLAFDDAESANPEKVNGTAEVVEVKRFNLIWPVLAAGFCFVGGWQLTGSRAAALASAAIGGVALASWDFGLNSMYTEAMAGVLMLASSSAAFWMVRIRSVLSAIAFGLAFGLLALTKAIAATVFLAALPLAVGLTWWASGDWRQAGKVLAAAFVAYAFIVGPWLVRNVAHFGEPSIAMRGSRVLLYRSMLNEMPAETYRASFYVWAPREIRPALGALFGFSNADMQKGGAGAALNRGPSDFMAEDREAERLGRPDLATSYLWKMRAEHRVLVQKIREEEGASVPVARILAEDRMKSQAAAMIRAHPVNHLTAMVPLFWRGLWIENAIVWWLGPIMVLALPGLFLLGAVRRRPDVLAFTLAPMGVMGAYLVGTHNLPRYVEPLMPVMVCCLTALVYATVARAARRLGESSGER</sequence>
<feature type="transmembrane region" description="Helical" evidence="8">
    <location>
        <begin position="457"/>
        <end position="477"/>
    </location>
</feature>
<keyword evidence="4" id="KW-0808">Transferase</keyword>
<dbReference type="EMBL" id="CP018171">
    <property type="protein sequence ID" value="APH71462.1"/>
    <property type="molecule type" value="Genomic_DNA"/>
</dbReference>
<evidence type="ECO:0000256" key="4">
    <source>
        <dbReference type="ARBA" id="ARBA00022679"/>
    </source>
</evidence>
<gene>
    <name evidence="9" type="ORF">BSQ44_08835</name>
</gene>
<dbReference type="STRING" id="1670800.BSQ44_08835"/>
<dbReference type="PANTHER" id="PTHR33908:SF11">
    <property type="entry name" value="MEMBRANE PROTEIN"/>
    <property type="match status" value="1"/>
</dbReference>
<keyword evidence="6 8" id="KW-1133">Transmembrane helix</keyword>
<dbReference type="GO" id="GO:0016763">
    <property type="term" value="F:pentosyltransferase activity"/>
    <property type="evidence" value="ECO:0007669"/>
    <property type="project" value="TreeGrafter"/>
</dbReference>
<reference evidence="10" key="1">
    <citation type="submission" date="2016-11" db="EMBL/GenBank/DDBJ databases">
        <title>Mesorhizobium oceanicum sp. nov., isolated from deep seawater in South China Sea.</title>
        <authorList>
            <person name="Fu G.-Y."/>
        </authorList>
    </citation>
    <scope>NUCLEOTIDE SEQUENCE [LARGE SCALE GENOMIC DNA]</scope>
    <source>
        <strain evidence="10">B7</strain>
    </source>
</reference>
<evidence type="ECO:0000313" key="10">
    <source>
        <dbReference type="Proteomes" id="UP000182840"/>
    </source>
</evidence>
<evidence type="ECO:0000256" key="7">
    <source>
        <dbReference type="ARBA" id="ARBA00023136"/>
    </source>
</evidence>
<dbReference type="AlphaFoldDB" id="A0A1L3SQ96"/>
<evidence type="ECO:0000256" key="1">
    <source>
        <dbReference type="ARBA" id="ARBA00004651"/>
    </source>
</evidence>
<feature type="transmembrane region" description="Helical" evidence="8">
    <location>
        <begin position="223"/>
        <end position="244"/>
    </location>
</feature>
<protein>
    <recommendedName>
        <fullName evidence="11">Glycosyltransferase RgtA/B/C/D-like domain-containing protein</fullName>
    </recommendedName>
</protein>
<feature type="transmembrane region" description="Helical" evidence="8">
    <location>
        <begin position="177"/>
        <end position="203"/>
    </location>
</feature>
<evidence type="ECO:0000313" key="9">
    <source>
        <dbReference type="EMBL" id="APH71462.1"/>
    </source>
</evidence>
<dbReference type="RefSeq" id="WP_072603148.1">
    <property type="nucleotide sequence ID" value="NZ_CP018171.1"/>
</dbReference>
<organism evidence="9 10">
    <name type="scientific">Aquibium oceanicum</name>
    <dbReference type="NCBI Taxonomy" id="1670800"/>
    <lineage>
        <taxon>Bacteria</taxon>
        <taxon>Pseudomonadati</taxon>
        <taxon>Pseudomonadota</taxon>
        <taxon>Alphaproteobacteria</taxon>
        <taxon>Hyphomicrobiales</taxon>
        <taxon>Phyllobacteriaceae</taxon>
        <taxon>Aquibium</taxon>
    </lineage>
</organism>
<keyword evidence="7 8" id="KW-0472">Membrane</keyword>
<dbReference type="InterPro" id="IPR050297">
    <property type="entry name" value="LipidA_mod_glycosyltrf_83"/>
</dbReference>
<evidence type="ECO:0000256" key="6">
    <source>
        <dbReference type="ARBA" id="ARBA00022989"/>
    </source>
</evidence>
<feature type="transmembrane region" description="Helical" evidence="8">
    <location>
        <begin position="402"/>
        <end position="422"/>
    </location>
</feature>
<keyword evidence="3" id="KW-0328">Glycosyltransferase</keyword>
<keyword evidence="2" id="KW-1003">Cell membrane</keyword>
<proteinExistence type="predicted"/>
<evidence type="ECO:0000256" key="5">
    <source>
        <dbReference type="ARBA" id="ARBA00022692"/>
    </source>
</evidence>
<dbReference type="GO" id="GO:0005886">
    <property type="term" value="C:plasma membrane"/>
    <property type="evidence" value="ECO:0007669"/>
    <property type="project" value="UniProtKB-SubCell"/>
</dbReference>
<feature type="transmembrane region" description="Helical" evidence="8">
    <location>
        <begin position="429"/>
        <end position="445"/>
    </location>
</feature>
<evidence type="ECO:0000256" key="2">
    <source>
        <dbReference type="ARBA" id="ARBA00022475"/>
    </source>
</evidence>
<evidence type="ECO:0000256" key="8">
    <source>
        <dbReference type="SAM" id="Phobius"/>
    </source>
</evidence>
<name>A0A1L3SQ96_9HYPH</name>